<evidence type="ECO:0000313" key="1">
    <source>
        <dbReference type="EMBL" id="MEC6832859.1"/>
    </source>
</evidence>
<dbReference type="AlphaFoldDB" id="A0A1T4U4S7"/>
<accession>A0A1T4U4S7</accession>
<dbReference type="InterPro" id="IPR012675">
    <property type="entry name" value="Beta-grasp_dom_sf"/>
</dbReference>
<dbReference type="InterPro" id="IPR003749">
    <property type="entry name" value="ThiS/MoaD-like"/>
</dbReference>
<keyword evidence="4" id="KW-1185">Reference proteome</keyword>
<protein>
    <submittedName>
        <fullName evidence="2">Sulfur carrier protein ThiS</fullName>
    </submittedName>
</protein>
<dbReference type="CDD" id="cd00565">
    <property type="entry name" value="Ubl_ThiS"/>
    <property type="match status" value="1"/>
</dbReference>
<dbReference type="PANTHER" id="PTHR34472:SF1">
    <property type="entry name" value="SULFUR CARRIER PROTEIN THIS"/>
    <property type="match status" value="1"/>
</dbReference>
<dbReference type="Proteomes" id="UP000191116">
    <property type="component" value="Unassembled WGS sequence"/>
</dbReference>
<dbReference type="Pfam" id="PF02597">
    <property type="entry name" value="ThiS"/>
    <property type="match status" value="1"/>
</dbReference>
<dbReference type="NCBIfam" id="TIGR01683">
    <property type="entry name" value="thiS"/>
    <property type="match status" value="1"/>
</dbReference>
<dbReference type="InterPro" id="IPR010035">
    <property type="entry name" value="Thi_S"/>
</dbReference>
<dbReference type="InterPro" id="IPR016155">
    <property type="entry name" value="Mopterin_synth/thiamin_S_b"/>
</dbReference>
<dbReference type="EMBL" id="JAYXUG010000011">
    <property type="protein sequence ID" value="MEC6832859.1"/>
    <property type="molecule type" value="Genomic_DNA"/>
</dbReference>
<organism evidence="2 3">
    <name type="scientific">Photobacterium toruni</name>
    <dbReference type="NCBI Taxonomy" id="1935446"/>
    <lineage>
        <taxon>Bacteria</taxon>
        <taxon>Pseudomonadati</taxon>
        <taxon>Pseudomonadota</taxon>
        <taxon>Gammaproteobacteria</taxon>
        <taxon>Vibrionales</taxon>
        <taxon>Vibrionaceae</taxon>
        <taxon>Photobacterium</taxon>
    </lineage>
</organism>
<reference evidence="1 4" key="2">
    <citation type="submission" date="2024-01" db="EMBL/GenBank/DDBJ databases">
        <title>Active colonisers of the gastrointestinal tract of Atlantic salmon farmed in a warm water region.</title>
        <authorList>
            <person name="Bowman J.P."/>
        </authorList>
    </citation>
    <scope>NUCLEOTIDE SEQUENCE [LARGE SCALE GENOMIC DNA]</scope>
    <source>
        <strain evidence="1 4">S3MW1</strain>
    </source>
</reference>
<dbReference type="Gene3D" id="3.10.20.30">
    <property type="match status" value="1"/>
</dbReference>
<evidence type="ECO:0000313" key="4">
    <source>
        <dbReference type="Proteomes" id="UP001306119"/>
    </source>
</evidence>
<reference evidence="2 3" key="1">
    <citation type="submission" date="2017-02" db="EMBL/GenBank/DDBJ databases">
        <authorList>
            <person name="Peterson S.W."/>
        </authorList>
    </citation>
    <scope>NUCLEOTIDE SEQUENCE [LARGE SCALE GENOMIC DNA]</scope>
    <source>
        <strain evidence="2 3">CECT 9189</strain>
    </source>
</reference>
<dbReference type="PANTHER" id="PTHR34472">
    <property type="entry name" value="SULFUR CARRIER PROTEIN THIS"/>
    <property type="match status" value="1"/>
</dbReference>
<gene>
    <name evidence="2" type="primary">thiS</name>
    <name evidence="2" type="ORF">CZ814_02733</name>
    <name evidence="1" type="ORF">VXS06_13915</name>
</gene>
<sequence length="69" mass="7566">MTIITVWLNDQAVECQSQQCLVELVEQLSLPTMGAAIAVNQAIITRSEWSTTVLNHHDQISLFQVIAGG</sequence>
<proteinExistence type="predicted"/>
<dbReference type="RefSeq" id="WP_080175508.1">
    <property type="nucleotide sequence ID" value="NZ_AP024854.1"/>
</dbReference>
<dbReference type="Proteomes" id="UP001306119">
    <property type="component" value="Unassembled WGS sequence"/>
</dbReference>
<dbReference type="EMBL" id="FUWP01000016">
    <property type="protein sequence ID" value="SKA47762.1"/>
    <property type="molecule type" value="Genomic_DNA"/>
</dbReference>
<evidence type="ECO:0000313" key="2">
    <source>
        <dbReference type="EMBL" id="SKA47762.1"/>
    </source>
</evidence>
<name>A0A1T4U4S7_9GAMM</name>
<dbReference type="SUPFAM" id="SSF54285">
    <property type="entry name" value="MoaD/ThiS"/>
    <property type="match status" value="1"/>
</dbReference>
<evidence type="ECO:0000313" key="3">
    <source>
        <dbReference type="Proteomes" id="UP000191116"/>
    </source>
</evidence>
<dbReference type="OrthoDB" id="6388078at2"/>